<dbReference type="InterPro" id="IPR029055">
    <property type="entry name" value="Ntn_hydrolases_N"/>
</dbReference>
<reference evidence="1" key="1">
    <citation type="submission" date="2022-06" db="EMBL/GenBank/DDBJ databases">
        <title>CFH 74404 Thermomicrobiaceae sp.</title>
        <authorList>
            <person name="Ming H."/>
            <person name="Li W.-J."/>
            <person name="Zhao Z."/>
        </authorList>
    </citation>
    <scope>NUCLEOTIDE SEQUENCE</scope>
    <source>
        <strain evidence="1">CFH 74404</strain>
    </source>
</reference>
<dbReference type="Proteomes" id="UP001165306">
    <property type="component" value="Unassembled WGS sequence"/>
</dbReference>
<protein>
    <submittedName>
        <fullName evidence="1">DUF1028 domain-containing protein</fullName>
    </submittedName>
</protein>
<evidence type="ECO:0000313" key="2">
    <source>
        <dbReference type="Proteomes" id="UP001165306"/>
    </source>
</evidence>
<sequence length="223" mass="24770">MTFTVIGRCSRTGMLGIATATHSYAVGVRVPFVRARLGAVAIMAVADQRLGHTALKLLELGYKAPAVIEELVRADPYHEYRQLGVVDDDGFAAARTGAMNRHWCGHRVGDGYVVLGNAIASEQVVDAMERAYLADPSLDLEERLLRSIEAGRDAGGQPEGQRSAALVVYDRKDFARVDLRVDLHEEPVGELRRIFEIYRPAIPYYELRQVDPRVPPLDEWLAE</sequence>
<accession>A0AA41WEW5</accession>
<dbReference type="PANTHER" id="PTHR39328:SF1">
    <property type="entry name" value="BLL2871 PROTEIN"/>
    <property type="match status" value="1"/>
</dbReference>
<comment type="caution">
    <text evidence="1">The sequence shown here is derived from an EMBL/GenBank/DDBJ whole genome shotgun (WGS) entry which is preliminary data.</text>
</comment>
<proteinExistence type="predicted"/>
<dbReference type="Pfam" id="PF06267">
    <property type="entry name" value="DUF1028"/>
    <property type="match status" value="1"/>
</dbReference>
<dbReference type="RefSeq" id="WP_284056540.1">
    <property type="nucleotide sequence ID" value="NZ_JAMSLR010000003.1"/>
</dbReference>
<evidence type="ECO:0000313" key="1">
    <source>
        <dbReference type="EMBL" id="MCM8748760.1"/>
    </source>
</evidence>
<name>A0AA41WEW5_9BACT</name>
<dbReference type="AlphaFoldDB" id="A0AA41WEW5"/>
<organism evidence="1 2">
    <name type="scientific">Thermalbibacter longus</name>
    <dbReference type="NCBI Taxonomy" id="2951981"/>
    <lineage>
        <taxon>Bacteria</taxon>
        <taxon>Pseudomonadati</taxon>
        <taxon>Thermomicrobiota</taxon>
        <taxon>Thermomicrobia</taxon>
        <taxon>Thermomicrobiales</taxon>
        <taxon>Thermomicrobiaceae</taxon>
        <taxon>Thermalbibacter</taxon>
    </lineage>
</organism>
<dbReference type="SUPFAM" id="SSF56235">
    <property type="entry name" value="N-terminal nucleophile aminohydrolases (Ntn hydrolases)"/>
    <property type="match status" value="1"/>
</dbReference>
<dbReference type="EMBL" id="JAMSLR010000003">
    <property type="protein sequence ID" value="MCM8748760.1"/>
    <property type="molecule type" value="Genomic_DNA"/>
</dbReference>
<dbReference type="Gene3D" id="3.60.20.10">
    <property type="entry name" value="Glutamine Phosphoribosylpyrophosphate, subunit 1, domain 1"/>
    <property type="match status" value="1"/>
</dbReference>
<gene>
    <name evidence="1" type="ORF">NET02_06340</name>
</gene>
<dbReference type="PANTHER" id="PTHR39328">
    <property type="entry name" value="BLL2871 PROTEIN"/>
    <property type="match status" value="1"/>
</dbReference>
<keyword evidence="2" id="KW-1185">Reference proteome</keyword>
<dbReference type="InterPro" id="IPR010430">
    <property type="entry name" value="DUF1028"/>
</dbReference>